<comment type="caution">
    <text evidence="1">The sequence shown here is derived from an EMBL/GenBank/DDBJ whole genome shotgun (WGS) entry which is preliminary data.</text>
</comment>
<protein>
    <submittedName>
        <fullName evidence="1">Uncharacterized protein</fullName>
    </submittedName>
</protein>
<keyword evidence="2" id="KW-1185">Reference proteome</keyword>
<organism evidence="1 2">
    <name type="scientific">Lacisediminihabitans changchengi</name>
    <dbReference type="NCBI Taxonomy" id="2787634"/>
    <lineage>
        <taxon>Bacteria</taxon>
        <taxon>Bacillati</taxon>
        <taxon>Actinomycetota</taxon>
        <taxon>Actinomycetes</taxon>
        <taxon>Micrococcales</taxon>
        <taxon>Microbacteriaceae</taxon>
        <taxon>Lacisediminihabitans</taxon>
    </lineage>
</organism>
<evidence type="ECO:0000313" key="1">
    <source>
        <dbReference type="EMBL" id="MBK4348190.1"/>
    </source>
</evidence>
<dbReference type="Proteomes" id="UP000636458">
    <property type="component" value="Unassembled WGS sequence"/>
</dbReference>
<dbReference type="AlphaFoldDB" id="A0A934SMP1"/>
<accession>A0A934SMP1</accession>
<proteinExistence type="predicted"/>
<gene>
    <name evidence="1" type="ORF">IV501_11140</name>
</gene>
<reference evidence="1" key="1">
    <citation type="submission" date="2021-01" db="EMBL/GenBank/DDBJ databases">
        <title>Lacisediminihabitans sp. nov. strain G11-30, isolated from Antarctic Soil.</title>
        <authorList>
            <person name="Li J."/>
        </authorList>
    </citation>
    <scope>NUCLEOTIDE SEQUENCE</scope>
    <source>
        <strain evidence="1">G11-30</strain>
    </source>
</reference>
<name>A0A934SMP1_9MICO</name>
<sequence length="202" mass="21726">MPQRHTFTGRIAGLGTTSGVRLVIGMWETTPFGPFADVMLEEPGGHRILLAPTDQTADFIATTYTFDEVRVVPVTFRRTTAGVTLTAPRLSLTFGVGSISPLGRLLRIVPPSFATNTAWLRAIDPIARLLVPSVRTAGSANAGRREFYGVTRARTIMDAAATWQDRDLGSLAPLWPPVRFGFSSAPSTPQIVDVTTTITSVG</sequence>
<dbReference type="EMBL" id="JAEPES010000004">
    <property type="protein sequence ID" value="MBK4348190.1"/>
    <property type="molecule type" value="Genomic_DNA"/>
</dbReference>
<dbReference type="RefSeq" id="WP_200556420.1">
    <property type="nucleotide sequence ID" value="NZ_JAEPES010000004.1"/>
</dbReference>
<evidence type="ECO:0000313" key="2">
    <source>
        <dbReference type="Proteomes" id="UP000636458"/>
    </source>
</evidence>